<gene>
    <name evidence="2" type="ORF">BEH84_02278</name>
    <name evidence="3" type="ORF">BEI59_23160</name>
    <name evidence="1" type="ORF">BEI61_02876</name>
</gene>
<evidence type="ECO:0000313" key="3">
    <source>
        <dbReference type="EMBL" id="ODR47568.1"/>
    </source>
</evidence>
<reference evidence="3 5" key="2">
    <citation type="submission" date="2016-08" db="EMBL/GenBank/DDBJ databases">
        <authorList>
            <person name="Seilhamer J.J."/>
        </authorList>
    </citation>
    <scope>NUCLEOTIDE SEQUENCE [LARGE SCALE GENOMIC DNA]</scope>
    <source>
        <strain evidence="3 5">NML150140-1</strain>
    </source>
</reference>
<dbReference type="PATRIC" id="fig|1432052.3.peg.2512"/>
<dbReference type="GeneID" id="93300732"/>
<dbReference type="EMBL" id="MCGH01000002">
    <property type="protein sequence ID" value="ODM06986.1"/>
    <property type="molecule type" value="Genomic_DNA"/>
</dbReference>
<proteinExistence type="predicted"/>
<evidence type="ECO:0000313" key="4">
    <source>
        <dbReference type="Proteomes" id="UP000094067"/>
    </source>
</evidence>
<evidence type="ECO:0000313" key="6">
    <source>
        <dbReference type="Proteomes" id="UP000095003"/>
    </source>
</evidence>
<dbReference type="AlphaFoldDB" id="A0A1E3UCP1"/>
<accession>A0A1E3UCP1</accession>
<dbReference type="RefSeq" id="WP_009255458.1">
    <property type="nucleotide sequence ID" value="NZ_CABMHK010000077.1"/>
</dbReference>
<dbReference type="EMBL" id="MCGI01000002">
    <property type="protein sequence ID" value="ODM11663.1"/>
    <property type="molecule type" value="Genomic_DNA"/>
</dbReference>
<sequence>MFNEICIYEAKIDKQDEIEALMKEVAEFYLSQPGVIDVKYIKRTHRQEDFNAVKEGKPPIRLTKWVGKVTYILHWTLENEDVHAQVSRLGLEHFYKRWNRCLTTMPKILLGENIV</sequence>
<dbReference type="Proteomes" id="UP000094067">
    <property type="component" value="Unassembled WGS sequence"/>
</dbReference>
<organism evidence="3 5">
    <name type="scientific">Eisenbergiella tayi</name>
    <dbReference type="NCBI Taxonomy" id="1432052"/>
    <lineage>
        <taxon>Bacteria</taxon>
        <taxon>Bacillati</taxon>
        <taxon>Bacillota</taxon>
        <taxon>Clostridia</taxon>
        <taxon>Lachnospirales</taxon>
        <taxon>Lachnospiraceae</taxon>
        <taxon>Eisenbergiella</taxon>
    </lineage>
</organism>
<dbReference type="OrthoDB" id="9255944at2"/>
<evidence type="ECO:0000313" key="5">
    <source>
        <dbReference type="Proteomes" id="UP000094271"/>
    </source>
</evidence>
<comment type="caution">
    <text evidence="3">The sequence shown here is derived from an EMBL/GenBank/DDBJ whole genome shotgun (WGS) entry which is preliminary data.</text>
</comment>
<name>A0A1E3UCP1_9FIRM</name>
<protein>
    <submittedName>
        <fullName evidence="3">Uncharacterized protein</fullName>
    </submittedName>
</protein>
<reference evidence="4 6" key="1">
    <citation type="submission" date="2016-07" db="EMBL/GenBank/DDBJ databases">
        <title>Characterization of isolates of Eisenbergiella tayi derived from blood cultures, using whole genome sequencing.</title>
        <authorList>
            <person name="Burdz T."/>
            <person name="Wiebe D."/>
            <person name="Huynh C."/>
            <person name="Bernard K."/>
        </authorList>
    </citation>
    <scope>NUCLEOTIDE SEQUENCE [LARGE SCALE GENOMIC DNA]</scope>
    <source>
        <strain evidence="1 4">NML 110608</strain>
        <strain evidence="2 6">NML 120489</strain>
    </source>
</reference>
<dbReference type="Proteomes" id="UP000094271">
    <property type="component" value="Unassembled WGS sequence"/>
</dbReference>
<dbReference type="Proteomes" id="UP000095003">
    <property type="component" value="Unassembled WGS sequence"/>
</dbReference>
<dbReference type="EMBL" id="MEHA01000020">
    <property type="protein sequence ID" value="ODR47568.1"/>
    <property type="molecule type" value="Genomic_DNA"/>
</dbReference>
<evidence type="ECO:0000313" key="2">
    <source>
        <dbReference type="EMBL" id="ODM11663.1"/>
    </source>
</evidence>
<evidence type="ECO:0000313" key="1">
    <source>
        <dbReference type="EMBL" id="ODM06986.1"/>
    </source>
</evidence>